<dbReference type="GO" id="GO:0140956">
    <property type="term" value="F:histone H3K79 trimethyltransferase activity"/>
    <property type="evidence" value="ECO:0007669"/>
    <property type="project" value="UniProtKB-EC"/>
</dbReference>
<accession>K3W8C8</accession>
<dbReference type="EMBL" id="GL376626">
    <property type="status" value="NOT_ANNOTATED_CDS"/>
    <property type="molecule type" value="Genomic_DNA"/>
</dbReference>
<feature type="domain" description="DOT1" evidence="6">
    <location>
        <begin position="64"/>
        <end position="215"/>
    </location>
</feature>
<dbReference type="GO" id="GO:0051726">
    <property type="term" value="P:regulation of cell cycle"/>
    <property type="evidence" value="ECO:0007669"/>
    <property type="project" value="InterPro"/>
</dbReference>
<dbReference type="SUPFAM" id="SSF53335">
    <property type="entry name" value="S-adenosyl-L-methionine-dependent methyltransferases"/>
    <property type="match status" value="1"/>
</dbReference>
<keyword evidence="8" id="KW-1185">Reference proteome</keyword>
<dbReference type="InterPro" id="IPR025789">
    <property type="entry name" value="DOT1_dom"/>
</dbReference>
<comment type="catalytic activity">
    <reaction evidence="5">
        <text>L-lysyl(79)-[histone H3] + 3 S-adenosyl-L-methionine = N(6),N(6),N(6)-trimethyl-L-lysyl(79)-[histone H3] + 3 S-adenosyl-L-homocysteine + 3 H(+)</text>
        <dbReference type="Rhea" id="RHEA:60328"/>
        <dbReference type="Rhea" id="RHEA-COMP:15549"/>
        <dbReference type="Rhea" id="RHEA-COMP:15552"/>
        <dbReference type="ChEBI" id="CHEBI:15378"/>
        <dbReference type="ChEBI" id="CHEBI:29969"/>
        <dbReference type="ChEBI" id="CHEBI:57856"/>
        <dbReference type="ChEBI" id="CHEBI:59789"/>
        <dbReference type="ChEBI" id="CHEBI:61961"/>
        <dbReference type="EC" id="2.1.1.360"/>
    </reaction>
</comment>
<dbReference type="EC" id="2.1.1.360" evidence="1"/>
<evidence type="ECO:0000256" key="5">
    <source>
        <dbReference type="ARBA" id="ARBA00047770"/>
    </source>
</evidence>
<dbReference type="InterPro" id="IPR030445">
    <property type="entry name" value="H3-K79_meTrfase"/>
</dbReference>
<protein>
    <recommendedName>
        <fullName evidence="2">Histone-lysine N-methyltransferase, H3 lysine-79 specific</fullName>
        <ecNumber evidence="1">2.1.1.360</ecNumber>
    </recommendedName>
    <alternativeName>
        <fullName evidence="4">Histone H3-K79 methyltransferase</fullName>
    </alternativeName>
</protein>
<evidence type="ECO:0000313" key="8">
    <source>
        <dbReference type="Proteomes" id="UP000019132"/>
    </source>
</evidence>
<sequence>MADPQLMDANGDELAAAVVREALTVVANAGALHAELFAAYPEADVKTVSRLEREAKELPNRSLAYGEIPFATVEETFQLMRSQFGVLLDRGGKFYDLGSGCGKVVMAAALLHDFSQCCGIEILEGLHGIALKVLDHWRYKMLDSLPAAKVDIDVGFTRADAATNVDIWKDATLVFCNSTCFSGSLIQSISTAADQLNDGTYFVTITKPLSSKRWKTMLEQKLPMSWGKATVIVQKKVF</sequence>
<dbReference type="PANTHER" id="PTHR21451">
    <property type="entry name" value="HISTONE H3 METHYLTRANSFERASE"/>
    <property type="match status" value="1"/>
</dbReference>
<evidence type="ECO:0000256" key="1">
    <source>
        <dbReference type="ARBA" id="ARBA00012190"/>
    </source>
</evidence>
<evidence type="ECO:0000256" key="2">
    <source>
        <dbReference type="ARBA" id="ARBA00020987"/>
    </source>
</evidence>
<keyword evidence="3" id="KW-0156">Chromatin regulator</keyword>
<reference evidence="8" key="2">
    <citation type="submission" date="2010-04" db="EMBL/GenBank/DDBJ databases">
        <authorList>
            <person name="Buell R."/>
            <person name="Hamilton J."/>
            <person name="Hostetler J."/>
        </authorList>
    </citation>
    <scope>NUCLEOTIDE SEQUENCE [LARGE SCALE GENOMIC DNA]</scope>
    <source>
        <strain evidence="8">DAOM:BR144</strain>
    </source>
</reference>
<reference evidence="7" key="3">
    <citation type="submission" date="2015-02" db="UniProtKB">
        <authorList>
            <consortium name="EnsemblProtists"/>
        </authorList>
    </citation>
    <scope>IDENTIFICATION</scope>
    <source>
        <strain evidence="7">DAOM BR144</strain>
    </source>
</reference>
<dbReference type="InterPro" id="IPR029063">
    <property type="entry name" value="SAM-dependent_MTases_sf"/>
</dbReference>
<dbReference type="InParanoid" id="K3W8C8"/>
<dbReference type="AlphaFoldDB" id="K3W8C8"/>
<dbReference type="Proteomes" id="UP000019132">
    <property type="component" value="Unassembled WGS sequence"/>
</dbReference>
<proteinExistence type="predicted"/>
<evidence type="ECO:0000256" key="4">
    <source>
        <dbReference type="ARBA" id="ARBA00029821"/>
    </source>
</evidence>
<name>K3W8C8_GLOUD</name>
<dbReference type="EnsemblProtists" id="PYU1_T001219">
    <property type="protein sequence ID" value="PYU1_T001219"/>
    <property type="gene ID" value="PYU1_G001219"/>
</dbReference>
<dbReference type="Gene3D" id="3.40.50.150">
    <property type="entry name" value="Vaccinia Virus protein VP39"/>
    <property type="match status" value="1"/>
</dbReference>
<dbReference type="OMA" id="CACERLQ"/>
<reference evidence="8" key="1">
    <citation type="journal article" date="2010" name="Genome Biol.">
        <title>Genome sequence of the necrotrophic plant pathogen Pythium ultimum reveals original pathogenicity mechanisms and effector repertoire.</title>
        <authorList>
            <person name="Levesque C.A."/>
            <person name="Brouwer H."/>
            <person name="Cano L."/>
            <person name="Hamilton J.P."/>
            <person name="Holt C."/>
            <person name="Huitema E."/>
            <person name="Raffaele S."/>
            <person name="Robideau G.P."/>
            <person name="Thines M."/>
            <person name="Win J."/>
            <person name="Zerillo M.M."/>
            <person name="Beakes G.W."/>
            <person name="Boore J.L."/>
            <person name="Busam D."/>
            <person name="Dumas B."/>
            <person name="Ferriera S."/>
            <person name="Fuerstenberg S.I."/>
            <person name="Gachon C.M."/>
            <person name="Gaulin E."/>
            <person name="Govers F."/>
            <person name="Grenville-Briggs L."/>
            <person name="Horner N."/>
            <person name="Hostetler J."/>
            <person name="Jiang R.H."/>
            <person name="Johnson J."/>
            <person name="Krajaejun T."/>
            <person name="Lin H."/>
            <person name="Meijer H.J."/>
            <person name="Moore B."/>
            <person name="Morris P."/>
            <person name="Phuntmart V."/>
            <person name="Puiu D."/>
            <person name="Shetty J."/>
            <person name="Stajich J.E."/>
            <person name="Tripathy S."/>
            <person name="Wawra S."/>
            <person name="van West P."/>
            <person name="Whitty B.R."/>
            <person name="Coutinho P.M."/>
            <person name="Henrissat B."/>
            <person name="Martin F."/>
            <person name="Thomas P.D."/>
            <person name="Tyler B.M."/>
            <person name="De Vries R.P."/>
            <person name="Kamoun S."/>
            <person name="Yandell M."/>
            <person name="Tisserat N."/>
            <person name="Buell C.R."/>
        </authorList>
    </citation>
    <scope>NUCLEOTIDE SEQUENCE</scope>
    <source>
        <strain evidence="8">DAOM:BR144</strain>
    </source>
</reference>
<dbReference type="PANTHER" id="PTHR21451:SF19">
    <property type="entry name" value="ACTIVATED IN BLOCKED UNFOLDED PROTEIN RESPONSE"/>
    <property type="match status" value="1"/>
</dbReference>
<organism evidence="7 8">
    <name type="scientific">Globisporangium ultimum (strain ATCC 200006 / CBS 805.95 / DAOM BR144)</name>
    <name type="common">Pythium ultimum</name>
    <dbReference type="NCBI Taxonomy" id="431595"/>
    <lineage>
        <taxon>Eukaryota</taxon>
        <taxon>Sar</taxon>
        <taxon>Stramenopiles</taxon>
        <taxon>Oomycota</taxon>
        <taxon>Peronosporomycetes</taxon>
        <taxon>Pythiales</taxon>
        <taxon>Pythiaceae</taxon>
        <taxon>Globisporangium</taxon>
    </lineage>
</organism>
<dbReference type="eggNOG" id="ENOG502S5UF">
    <property type="taxonomic scope" value="Eukaryota"/>
</dbReference>
<dbReference type="HOGENOM" id="CLU_085223_0_0_1"/>
<evidence type="ECO:0000313" key="7">
    <source>
        <dbReference type="EnsemblProtists" id="PYU1_T001219"/>
    </source>
</evidence>
<evidence type="ECO:0000259" key="6">
    <source>
        <dbReference type="Pfam" id="PF08123"/>
    </source>
</evidence>
<evidence type="ECO:0000256" key="3">
    <source>
        <dbReference type="ARBA" id="ARBA00022853"/>
    </source>
</evidence>
<dbReference type="VEuPathDB" id="FungiDB:PYU1_G001219"/>
<dbReference type="Pfam" id="PF08123">
    <property type="entry name" value="DOT1"/>
    <property type="match status" value="1"/>
</dbReference>